<accession>A0A7Y4NH03</accession>
<reference evidence="1 2" key="1">
    <citation type="submission" date="2020-05" db="EMBL/GenBank/DDBJ databases">
        <authorList>
            <person name="Whitworth D."/>
        </authorList>
    </citation>
    <scope>NUCLEOTIDE SEQUENCE [LARGE SCALE GENOMIC DNA]</scope>
    <source>
        <strain evidence="1 2">CA046A</strain>
    </source>
</reference>
<evidence type="ECO:0000313" key="1">
    <source>
        <dbReference type="EMBL" id="NOK14153.1"/>
    </source>
</evidence>
<organism evidence="1 2">
    <name type="scientific">Corallococcus exercitus</name>
    <dbReference type="NCBI Taxonomy" id="2316736"/>
    <lineage>
        <taxon>Bacteria</taxon>
        <taxon>Pseudomonadati</taxon>
        <taxon>Myxococcota</taxon>
        <taxon>Myxococcia</taxon>
        <taxon>Myxococcales</taxon>
        <taxon>Cystobacterineae</taxon>
        <taxon>Myxococcaceae</taxon>
        <taxon>Corallococcus</taxon>
    </lineage>
</organism>
<sequence>MTSGRFAPVAAVATTVVSGALLLLAPSCKEGGSAECGDACAPVEGTYPLTFRDDAGLPAECVNLNVQALADGEPLVIQRADGGILTGSMTKVALTGQVYASGGLILTGTPPPSSDGGVSTFLSLTATFTGGPEDGGGGALSGTFTGQYSRIQGTNALRCTVARPFTATRQ</sequence>
<proteinExistence type="predicted"/>
<evidence type="ECO:0000313" key="2">
    <source>
        <dbReference type="Proteomes" id="UP000528460"/>
    </source>
</evidence>
<dbReference type="AlphaFoldDB" id="A0A7Y4NH03"/>
<dbReference type="EMBL" id="JABFJW010000422">
    <property type="protein sequence ID" value="NOK14153.1"/>
    <property type="molecule type" value="Genomic_DNA"/>
</dbReference>
<comment type="caution">
    <text evidence="1">The sequence shown here is derived from an EMBL/GenBank/DDBJ whole genome shotgun (WGS) entry which is preliminary data.</text>
</comment>
<dbReference type="Proteomes" id="UP000528460">
    <property type="component" value="Unassembled WGS sequence"/>
</dbReference>
<dbReference type="RefSeq" id="WP_171421267.1">
    <property type="nucleotide sequence ID" value="NZ_JABFJW010000422.1"/>
</dbReference>
<name>A0A7Y4NH03_9BACT</name>
<protein>
    <submittedName>
        <fullName evidence="1">Uncharacterized protein</fullName>
    </submittedName>
</protein>
<gene>
    <name evidence="1" type="ORF">HNS30_34445</name>
</gene>